<dbReference type="HOGENOM" id="CLU_1936170_0_0_10"/>
<evidence type="ECO:0000313" key="1">
    <source>
        <dbReference type="EMBL" id="EEX72356.1"/>
    </source>
</evidence>
<dbReference type="Proteomes" id="UP000003460">
    <property type="component" value="Unassembled WGS sequence"/>
</dbReference>
<comment type="caution">
    <text evidence="1">The sequence shown here is derived from an EMBL/GenBank/DDBJ whole genome shotgun (WGS) entry which is preliminary data.</text>
</comment>
<sequence>MYKEVFKMVHFIGQLFSLVSNFFSADCGKRHGGANRGGGEAFCDPSAALAFSVRGAIAGHNRCSAVTVCGFWTLRRAFLLFAGSKPLFGGSKLSFARSKLSFGGSKQKKCKALSFDFGRKFASIALVRLL</sequence>
<reference evidence="1" key="1">
    <citation type="submission" date="2009-09" db="EMBL/GenBank/DDBJ databases">
        <authorList>
            <person name="Weinstock G."/>
            <person name="Sodergren E."/>
            <person name="Clifton S."/>
            <person name="Fulton L."/>
            <person name="Fulton B."/>
            <person name="Courtney L."/>
            <person name="Fronick C."/>
            <person name="Harrison M."/>
            <person name="Strong C."/>
            <person name="Farmer C."/>
            <person name="Delahaunty K."/>
            <person name="Markovic C."/>
            <person name="Hall O."/>
            <person name="Minx P."/>
            <person name="Tomlinson C."/>
            <person name="Mitreva M."/>
            <person name="Nelson J."/>
            <person name="Hou S."/>
            <person name="Wollam A."/>
            <person name="Pepin K.H."/>
            <person name="Johnson M."/>
            <person name="Bhonagiri V."/>
            <person name="Nash W.E."/>
            <person name="Warren W."/>
            <person name="Chinwalla A."/>
            <person name="Mardis E.R."/>
            <person name="Wilson R.K."/>
        </authorList>
    </citation>
    <scope>NUCLEOTIDE SEQUENCE [LARGE SCALE GENOMIC DNA]</scope>
    <source>
        <strain evidence="1">ATCC 51259</strain>
    </source>
</reference>
<dbReference type="STRING" id="626522.GCWU000325_00818"/>
<dbReference type="AlphaFoldDB" id="C9LF37"/>
<name>C9LF37_9BACT</name>
<protein>
    <submittedName>
        <fullName evidence="1">Uncharacterized protein</fullName>
    </submittedName>
</protein>
<organism evidence="1 2">
    <name type="scientific">Alloprevotella tannerae ATCC 51259</name>
    <dbReference type="NCBI Taxonomy" id="626522"/>
    <lineage>
        <taxon>Bacteria</taxon>
        <taxon>Pseudomonadati</taxon>
        <taxon>Bacteroidota</taxon>
        <taxon>Bacteroidia</taxon>
        <taxon>Bacteroidales</taxon>
        <taxon>Prevotellaceae</taxon>
        <taxon>Alloprevotella</taxon>
    </lineage>
</organism>
<evidence type="ECO:0000313" key="2">
    <source>
        <dbReference type="Proteomes" id="UP000003460"/>
    </source>
</evidence>
<gene>
    <name evidence="1" type="ORF">GCWU000325_00818</name>
</gene>
<proteinExistence type="predicted"/>
<accession>C9LF37</accession>
<keyword evidence="2" id="KW-1185">Reference proteome</keyword>
<dbReference type="EMBL" id="ACIJ02000016">
    <property type="protein sequence ID" value="EEX72356.1"/>
    <property type="molecule type" value="Genomic_DNA"/>
</dbReference>